<comment type="caution">
    <text evidence="3">The sequence shown here is derived from an EMBL/GenBank/DDBJ whole genome shotgun (WGS) entry which is preliminary data.</text>
</comment>
<dbReference type="AlphaFoldDB" id="A0A9P4KGM7"/>
<evidence type="ECO:0000313" key="3">
    <source>
        <dbReference type="EMBL" id="KAF2268779.1"/>
    </source>
</evidence>
<reference evidence="4" key="1">
    <citation type="journal article" date="2020" name="Stud. Mycol.">
        <title>101 Dothideomycetes genomes: A test case for predicting lifestyles and emergence of pathogens.</title>
        <authorList>
            <person name="Haridas S."/>
            <person name="Albert R."/>
            <person name="Binder M."/>
            <person name="Bloem J."/>
            <person name="LaButti K."/>
            <person name="Salamov A."/>
            <person name="Andreopoulos B."/>
            <person name="Baker S."/>
            <person name="Barry K."/>
            <person name="Bills G."/>
            <person name="Bluhm B."/>
            <person name="Cannon C."/>
            <person name="Castanera R."/>
            <person name="Culley D."/>
            <person name="Daum C."/>
            <person name="Ezra D."/>
            <person name="Gonzalez J."/>
            <person name="Henrissat B."/>
            <person name="Kuo A."/>
            <person name="Liang C."/>
            <person name="Lipzen A."/>
            <person name="Lutzoni F."/>
            <person name="Magnuson J."/>
            <person name="Mondo S."/>
            <person name="Nolan M."/>
            <person name="Ohm R."/>
            <person name="Pangilinan J."/>
            <person name="Park H.-J."/>
            <person name="Ramirez L."/>
            <person name="Alfaro M."/>
            <person name="Sun H."/>
            <person name="Tritt A."/>
            <person name="Yoshinaga Y."/>
            <person name="Zwiers L.-H."/>
            <person name="Turgeon B."/>
            <person name="Goodwin S."/>
            <person name="Spatafora J."/>
            <person name="Crous P."/>
            <person name="Grigoriev I."/>
        </authorList>
    </citation>
    <scope>NUCLEOTIDE SEQUENCE [LARGE SCALE GENOMIC DNA]</scope>
    <source>
        <strain evidence="4">CBS 304.66</strain>
    </source>
</reference>
<dbReference type="Proteomes" id="UP000800093">
    <property type="component" value="Unassembled WGS sequence"/>
</dbReference>
<feature type="region of interest" description="Disordered" evidence="1">
    <location>
        <begin position="74"/>
        <end position="111"/>
    </location>
</feature>
<feature type="transmembrane region" description="Helical" evidence="2">
    <location>
        <begin position="20"/>
        <end position="41"/>
    </location>
</feature>
<protein>
    <submittedName>
        <fullName evidence="3">Uncharacterized protein</fullName>
    </submittedName>
</protein>
<evidence type="ECO:0000256" key="1">
    <source>
        <dbReference type="SAM" id="MobiDB-lite"/>
    </source>
</evidence>
<keyword evidence="2" id="KW-0812">Transmembrane</keyword>
<dbReference type="EMBL" id="ML986585">
    <property type="protein sequence ID" value="KAF2268779.1"/>
    <property type="molecule type" value="Genomic_DNA"/>
</dbReference>
<feature type="compositionally biased region" description="Basic and acidic residues" evidence="1">
    <location>
        <begin position="98"/>
        <end position="109"/>
    </location>
</feature>
<accession>A0A9P4KGM7</accession>
<evidence type="ECO:0000313" key="4">
    <source>
        <dbReference type="Proteomes" id="UP000800093"/>
    </source>
</evidence>
<keyword evidence="2" id="KW-0472">Membrane</keyword>
<keyword evidence="4" id="KW-1185">Reference proteome</keyword>
<name>A0A9P4KGM7_9PLEO</name>
<evidence type="ECO:0000256" key="2">
    <source>
        <dbReference type="SAM" id="Phobius"/>
    </source>
</evidence>
<organism evidence="3 4">
    <name type="scientific">Lojkania enalia</name>
    <dbReference type="NCBI Taxonomy" id="147567"/>
    <lineage>
        <taxon>Eukaryota</taxon>
        <taxon>Fungi</taxon>
        <taxon>Dikarya</taxon>
        <taxon>Ascomycota</taxon>
        <taxon>Pezizomycotina</taxon>
        <taxon>Dothideomycetes</taxon>
        <taxon>Pleosporomycetidae</taxon>
        <taxon>Pleosporales</taxon>
        <taxon>Pleosporales incertae sedis</taxon>
        <taxon>Lojkania</taxon>
    </lineage>
</organism>
<keyword evidence="2" id="KW-1133">Transmembrane helix</keyword>
<proteinExistence type="predicted"/>
<sequence>MRPRAWKREIVDLDIGARWFGVGLILMEYSGVVGIKCFVWLQLNRRRARYAAVALQPLGAWGDPPGRVIPDSHASSDNGQNGLPCIRPHSHTHTRSSRMQEDAESRGANELRSSPAITQMLRSFHNRRPCAYLNICMYLCNRI</sequence>
<gene>
    <name evidence="3" type="ORF">CC78DRAFT_352837</name>
</gene>